<evidence type="ECO:0000313" key="6">
    <source>
        <dbReference type="EMBL" id="MFC3003824.1"/>
    </source>
</evidence>
<accession>A0ABV7C5N0</accession>
<feature type="transmembrane region" description="Helical" evidence="5">
    <location>
        <begin position="47"/>
        <end position="63"/>
    </location>
</feature>
<evidence type="ECO:0000256" key="1">
    <source>
        <dbReference type="ARBA" id="ARBA00004370"/>
    </source>
</evidence>
<evidence type="ECO:0000256" key="2">
    <source>
        <dbReference type="ARBA" id="ARBA00022692"/>
    </source>
</evidence>
<evidence type="ECO:0000256" key="3">
    <source>
        <dbReference type="ARBA" id="ARBA00022989"/>
    </source>
</evidence>
<dbReference type="NCBIfam" id="NF010428">
    <property type="entry name" value="PRK13854.1"/>
    <property type="match status" value="1"/>
</dbReference>
<gene>
    <name evidence="6" type="ORF">ACFOD3_28275</name>
</gene>
<feature type="transmembrane region" description="Helical" evidence="5">
    <location>
        <begin position="21"/>
        <end position="41"/>
    </location>
</feature>
<evidence type="ECO:0000256" key="5">
    <source>
        <dbReference type="SAM" id="Phobius"/>
    </source>
</evidence>
<reference evidence="7" key="1">
    <citation type="journal article" date="2019" name="Int. J. Syst. Evol. Microbiol.">
        <title>The Global Catalogue of Microorganisms (GCM) 10K type strain sequencing project: providing services to taxonomists for standard genome sequencing and annotation.</title>
        <authorList>
            <consortium name="The Broad Institute Genomics Platform"/>
            <consortium name="The Broad Institute Genome Sequencing Center for Infectious Disease"/>
            <person name="Wu L."/>
            <person name="Ma J."/>
        </authorList>
    </citation>
    <scope>NUCLEOTIDE SEQUENCE [LARGE SCALE GENOMIC DNA]</scope>
    <source>
        <strain evidence="7">CGMCC 1.16855</strain>
    </source>
</reference>
<dbReference type="InterPro" id="IPR007792">
    <property type="entry name" value="T4SS_VirB3/TrbD/AvhB"/>
</dbReference>
<dbReference type="Proteomes" id="UP001595420">
    <property type="component" value="Unassembled WGS sequence"/>
</dbReference>
<evidence type="ECO:0000313" key="7">
    <source>
        <dbReference type="Proteomes" id="UP001595420"/>
    </source>
</evidence>
<dbReference type="RefSeq" id="WP_216840265.1">
    <property type="nucleotide sequence ID" value="NZ_JAFNJS010000016.1"/>
</dbReference>
<comment type="caution">
    <text evidence="6">The sequence shown here is derived from an EMBL/GenBank/DDBJ whole genome shotgun (WGS) entry which is preliminary data.</text>
</comment>
<name>A0ABV7C5N0_9PROT</name>
<keyword evidence="2 5" id="KW-0812">Transmembrane</keyword>
<protein>
    <submittedName>
        <fullName evidence="6">Type IV secretion system protein VirB3</fullName>
    </submittedName>
</protein>
<keyword evidence="4 5" id="KW-0472">Membrane</keyword>
<evidence type="ECO:0000256" key="4">
    <source>
        <dbReference type="ARBA" id="ARBA00023136"/>
    </source>
</evidence>
<dbReference type="EMBL" id="JBHRSB010000016">
    <property type="protein sequence ID" value="MFC3003824.1"/>
    <property type="molecule type" value="Genomic_DNA"/>
</dbReference>
<proteinExistence type="predicted"/>
<sequence>MEEARLTEDTLFLACTRPAMVWGVPIEAMAVNAMLTSLVFILMKNPLYGVVGIGLHVVFRALADRDHNCFRVLFLWVETKGRSRNGSLWGGSSVSPLDLRPVRRARELRVHA</sequence>
<comment type="subcellular location">
    <subcellularLocation>
        <location evidence="1">Membrane</location>
    </subcellularLocation>
</comment>
<organism evidence="6 7">
    <name type="scientific">Falsiroseomonas tokyonensis</name>
    <dbReference type="NCBI Taxonomy" id="430521"/>
    <lineage>
        <taxon>Bacteria</taxon>
        <taxon>Pseudomonadati</taxon>
        <taxon>Pseudomonadota</taxon>
        <taxon>Alphaproteobacteria</taxon>
        <taxon>Acetobacterales</taxon>
        <taxon>Roseomonadaceae</taxon>
        <taxon>Falsiroseomonas</taxon>
    </lineage>
</organism>
<dbReference type="Pfam" id="PF05101">
    <property type="entry name" value="VirB3"/>
    <property type="match status" value="1"/>
</dbReference>
<keyword evidence="3 5" id="KW-1133">Transmembrane helix</keyword>
<keyword evidence="7" id="KW-1185">Reference proteome</keyword>